<evidence type="ECO:0000256" key="2">
    <source>
        <dbReference type="ARBA" id="ARBA00023315"/>
    </source>
</evidence>
<sequence>MWERACSGRRSDEDGVSVDIKIACHTAFVGTPPGASPLPQDVRVTDIYGEIMAVEFRLAVRADAREIARLFQITSEGTADYIWSQLAQPGQDLLDVGAIRYARDNVDFSWQNCLIAESDDQVIGMMHSYVMRHDPLATPVTDPVLAPYATMEIPDTLYISSLALHEGWRNQGLGKQFLDYAYDRANQLGLNGLSLIDYAANAGARRFYERHGFRIVDTCQITPHPMIRVRGEAYLMYRP</sequence>
<keyword evidence="1" id="KW-0808">Transferase</keyword>
<proteinExistence type="predicted"/>
<reference evidence="3 4" key="1">
    <citation type="submission" date="2019-09" db="EMBL/GenBank/DDBJ databases">
        <authorList>
            <person name="Chandra G."/>
            <person name="Truman W A."/>
        </authorList>
    </citation>
    <scope>NUCLEOTIDE SEQUENCE [LARGE SCALE GENOMIC DNA]</scope>
    <source>
        <strain evidence="3">PS862</strain>
    </source>
</reference>
<dbReference type="SUPFAM" id="SSF55729">
    <property type="entry name" value="Acyl-CoA N-acyltransferases (Nat)"/>
    <property type="match status" value="1"/>
</dbReference>
<evidence type="ECO:0000256" key="1">
    <source>
        <dbReference type="ARBA" id="ARBA00022679"/>
    </source>
</evidence>
<dbReference type="Gene3D" id="3.40.630.30">
    <property type="match status" value="1"/>
</dbReference>
<dbReference type="Pfam" id="PF00583">
    <property type="entry name" value="Acetyltransf_1"/>
    <property type="match status" value="1"/>
</dbReference>
<gene>
    <name evidence="3" type="ORF">PS862_04883</name>
</gene>
<keyword evidence="2" id="KW-0012">Acyltransferase</keyword>
<dbReference type="EMBL" id="CABVII010000027">
    <property type="protein sequence ID" value="VVP41066.1"/>
    <property type="molecule type" value="Genomic_DNA"/>
</dbReference>
<dbReference type="InterPro" id="IPR016181">
    <property type="entry name" value="Acyl_CoA_acyltransferase"/>
</dbReference>
<evidence type="ECO:0000313" key="3">
    <source>
        <dbReference type="EMBL" id="VVP41066.1"/>
    </source>
</evidence>
<dbReference type="CDD" id="cd04301">
    <property type="entry name" value="NAT_SF"/>
    <property type="match status" value="1"/>
</dbReference>
<accession>A0A5E7NUN2</accession>
<dbReference type="PROSITE" id="PS51186">
    <property type="entry name" value="GNAT"/>
    <property type="match status" value="1"/>
</dbReference>
<protein>
    <submittedName>
        <fullName evidence="3">Uncharacterized protein</fullName>
    </submittedName>
</protein>
<organism evidence="3 4">
    <name type="scientific">Pseudomonas fluorescens</name>
    <dbReference type="NCBI Taxonomy" id="294"/>
    <lineage>
        <taxon>Bacteria</taxon>
        <taxon>Pseudomonadati</taxon>
        <taxon>Pseudomonadota</taxon>
        <taxon>Gammaproteobacteria</taxon>
        <taxon>Pseudomonadales</taxon>
        <taxon>Pseudomonadaceae</taxon>
        <taxon>Pseudomonas</taxon>
    </lineage>
</organism>
<dbReference type="GO" id="GO:0016747">
    <property type="term" value="F:acyltransferase activity, transferring groups other than amino-acyl groups"/>
    <property type="evidence" value="ECO:0007669"/>
    <property type="project" value="InterPro"/>
</dbReference>
<evidence type="ECO:0000313" key="4">
    <source>
        <dbReference type="Proteomes" id="UP000385207"/>
    </source>
</evidence>
<name>A0A5E7NUN2_PSEFL</name>
<dbReference type="InterPro" id="IPR000182">
    <property type="entry name" value="GNAT_dom"/>
</dbReference>
<dbReference type="InterPro" id="IPR050832">
    <property type="entry name" value="Bact_Acetyltransf"/>
</dbReference>
<dbReference type="PANTHER" id="PTHR43877:SF1">
    <property type="entry name" value="ACETYLTRANSFERASE"/>
    <property type="match status" value="1"/>
</dbReference>
<dbReference type="AlphaFoldDB" id="A0A5E7NUN2"/>
<dbReference type="PANTHER" id="PTHR43877">
    <property type="entry name" value="AMINOALKYLPHOSPHONATE N-ACETYLTRANSFERASE-RELATED-RELATED"/>
    <property type="match status" value="1"/>
</dbReference>
<dbReference type="Proteomes" id="UP000385207">
    <property type="component" value="Unassembled WGS sequence"/>
</dbReference>